<reference evidence="2 3" key="1">
    <citation type="submission" date="2020-08" db="EMBL/GenBank/DDBJ databases">
        <title>The genome sequence of type strain Novosphingobium piscinae KCTC 42194.</title>
        <authorList>
            <person name="Liu Y."/>
        </authorList>
    </citation>
    <scope>NUCLEOTIDE SEQUENCE [LARGE SCALE GENOMIC DNA]</scope>
    <source>
        <strain evidence="2 3">KCTC 42194</strain>
    </source>
</reference>
<evidence type="ECO:0000313" key="3">
    <source>
        <dbReference type="Proteomes" id="UP000551327"/>
    </source>
</evidence>
<dbReference type="SUPFAM" id="SSF52141">
    <property type="entry name" value="Uracil-DNA glycosylase-like"/>
    <property type="match status" value="1"/>
</dbReference>
<organism evidence="2 3">
    <name type="scientific">Novosphingobium piscinae</name>
    <dbReference type="NCBI Taxonomy" id="1507448"/>
    <lineage>
        <taxon>Bacteria</taxon>
        <taxon>Pseudomonadati</taxon>
        <taxon>Pseudomonadota</taxon>
        <taxon>Alphaproteobacteria</taxon>
        <taxon>Sphingomonadales</taxon>
        <taxon>Sphingomonadaceae</taxon>
        <taxon>Novosphingobium</taxon>
    </lineage>
</organism>
<evidence type="ECO:0000313" key="2">
    <source>
        <dbReference type="EMBL" id="MBC2668078.1"/>
    </source>
</evidence>
<name>A0A7X1FW50_9SPHN</name>
<dbReference type="RefSeq" id="WP_185677965.1">
    <property type="nucleotide sequence ID" value="NZ_JACLAX010000002.1"/>
</dbReference>
<dbReference type="Gene3D" id="3.40.470.10">
    <property type="entry name" value="Uracil-DNA glycosylase-like domain"/>
    <property type="match status" value="1"/>
</dbReference>
<keyword evidence="3" id="KW-1185">Reference proteome</keyword>
<proteinExistence type="predicted"/>
<protein>
    <recommendedName>
        <fullName evidence="1">Uracil-DNA glycosylase-like domain-containing protein</fullName>
    </recommendedName>
</protein>
<dbReference type="Proteomes" id="UP000551327">
    <property type="component" value="Unassembled WGS sequence"/>
</dbReference>
<feature type="domain" description="Uracil-DNA glycosylase-like" evidence="1">
    <location>
        <begin position="105"/>
        <end position="202"/>
    </location>
</feature>
<dbReference type="InterPro" id="IPR005122">
    <property type="entry name" value="Uracil-DNA_glycosylase-like"/>
</dbReference>
<sequence>MDRLDPSHNPGLRAADIAAVLDWWRDAGVDLDFADTPTRWLAPPGEAVAAAAPVAARDVPAPAAPPPQAGFGGDPARWPDSLAGFAAWWLSEPALDDGQVRDRVPPRGPAGARIMVVVPQPEQGDSPHLLAGPEGDLLARMLSAMGVEAEAVYVASVLPRHTPLVDWPALAARGAGAVLAHHIGLVAPERLIVFGGTILPLLGHDPTHSAQTLPSFNHEGRTVPLLAARDLGALLARPAWKAGFWRNWLDWTEH</sequence>
<comment type="caution">
    <text evidence="2">The sequence shown here is derived from an EMBL/GenBank/DDBJ whole genome shotgun (WGS) entry which is preliminary data.</text>
</comment>
<dbReference type="Pfam" id="PF03167">
    <property type="entry name" value="UDG"/>
    <property type="match status" value="1"/>
</dbReference>
<dbReference type="InterPro" id="IPR036895">
    <property type="entry name" value="Uracil-DNA_glycosylase-like_sf"/>
</dbReference>
<dbReference type="EMBL" id="JACLAX010000002">
    <property type="protein sequence ID" value="MBC2668078.1"/>
    <property type="molecule type" value="Genomic_DNA"/>
</dbReference>
<evidence type="ECO:0000259" key="1">
    <source>
        <dbReference type="Pfam" id="PF03167"/>
    </source>
</evidence>
<gene>
    <name evidence="2" type="ORF">H7F53_02825</name>
</gene>
<accession>A0A7X1FW50</accession>
<dbReference type="AlphaFoldDB" id="A0A7X1FW50"/>